<comment type="catalytic activity">
    <reaction evidence="3">
        <text>[thioredoxin]-dithiol + NADP(+) = [thioredoxin]-disulfide + NADPH + H(+)</text>
        <dbReference type="Rhea" id="RHEA:20345"/>
        <dbReference type="Rhea" id="RHEA-COMP:10698"/>
        <dbReference type="Rhea" id="RHEA-COMP:10700"/>
        <dbReference type="ChEBI" id="CHEBI:15378"/>
        <dbReference type="ChEBI" id="CHEBI:29950"/>
        <dbReference type="ChEBI" id="CHEBI:50058"/>
        <dbReference type="ChEBI" id="CHEBI:57783"/>
        <dbReference type="ChEBI" id="CHEBI:58349"/>
        <dbReference type="EC" id="1.8.1.9"/>
    </reaction>
</comment>
<evidence type="ECO:0000256" key="4">
    <source>
        <dbReference type="SAM" id="MobiDB-lite"/>
    </source>
</evidence>
<feature type="domain" description="FAD/NAD(P)-binding" evidence="5">
    <location>
        <begin position="36"/>
        <end position="335"/>
    </location>
</feature>
<proteinExistence type="predicted"/>
<keyword evidence="2" id="KW-0560">Oxidoreductase</keyword>
<sequence>MTRPERAQASPDTSPRAANPALPDPAAAGSEHTKVYDVVIVGGGAAGLSAAVVLGRARRSVLVIDAGEPRNAPAQGVHGFLTRDGLSPAELVRLGRAEAQAYGAQILSGRAADARRTDAGLEVVLEDGTRATGRRLLVATGLVDALPEVPGLQDRWGIDVLHCPYCHGWEVRDQAIGILGTSPRSVHQALLFRQWSDNVTLFLHTEMLDADGALSTDHGPTDAEWEQLAARGIGVAIGPVDALEVTDDALTGVRLAGGHSIPIQALVVATGLNARAGFLDGLGVEATAHPLGVGTHLDADATGQVLSGGSVVPGLWTAGNATNPMAQVMVAAAAGISVAAAINSHLIGDEVESAVAAYRRPFSVAAEAGNARRLLGDRRHGLPTDVRDDGGATSESGTTRESVTTDQTGLTR</sequence>
<evidence type="ECO:0000256" key="2">
    <source>
        <dbReference type="ARBA" id="ARBA00023002"/>
    </source>
</evidence>
<name>A0A1B1BJQ4_9MICO</name>
<evidence type="ECO:0000313" key="6">
    <source>
        <dbReference type="EMBL" id="ANP72847.1"/>
    </source>
</evidence>
<protein>
    <submittedName>
        <fullName evidence="6">Thioredoxin reductase</fullName>
    </submittedName>
</protein>
<dbReference type="InterPro" id="IPR036188">
    <property type="entry name" value="FAD/NAD-bd_sf"/>
</dbReference>
<dbReference type="GO" id="GO:0004791">
    <property type="term" value="F:thioredoxin-disulfide reductase (NADPH) activity"/>
    <property type="evidence" value="ECO:0007669"/>
    <property type="project" value="UniProtKB-EC"/>
</dbReference>
<feature type="region of interest" description="Disordered" evidence="4">
    <location>
        <begin position="375"/>
        <end position="412"/>
    </location>
</feature>
<dbReference type="PANTHER" id="PTHR48105">
    <property type="entry name" value="THIOREDOXIN REDUCTASE 1-RELATED-RELATED"/>
    <property type="match status" value="1"/>
</dbReference>
<dbReference type="PATRIC" id="fig|670052.7.peg.1951"/>
<dbReference type="STRING" id="670052.PA27867_1894"/>
<gene>
    <name evidence="6" type="ORF">PA27867_1894</name>
</gene>
<dbReference type="EMBL" id="CP016282">
    <property type="protein sequence ID" value="ANP72847.1"/>
    <property type="molecule type" value="Genomic_DNA"/>
</dbReference>
<dbReference type="OrthoDB" id="9786503at2"/>
<feature type="compositionally biased region" description="Polar residues" evidence="4">
    <location>
        <begin position="393"/>
        <end position="412"/>
    </location>
</feature>
<evidence type="ECO:0000259" key="5">
    <source>
        <dbReference type="Pfam" id="PF07992"/>
    </source>
</evidence>
<reference evidence="6 7" key="1">
    <citation type="submission" date="2016-06" db="EMBL/GenBank/DDBJ databases">
        <title>Genome sequencing of Cryobacterium arcticum PAMC 27867.</title>
        <authorList>
            <person name="Lee J."/>
            <person name="Kim O.-S."/>
        </authorList>
    </citation>
    <scope>NUCLEOTIDE SEQUENCE [LARGE SCALE GENOMIC DNA]</scope>
    <source>
        <strain evidence="6 7">PAMC 27867</strain>
    </source>
</reference>
<keyword evidence="1" id="KW-0285">Flavoprotein</keyword>
<dbReference type="AlphaFoldDB" id="A0A1B1BJQ4"/>
<feature type="region of interest" description="Disordered" evidence="4">
    <location>
        <begin position="1"/>
        <end position="29"/>
    </location>
</feature>
<dbReference type="InterPro" id="IPR050097">
    <property type="entry name" value="Ferredoxin-NADP_redctase_2"/>
</dbReference>
<keyword evidence="7" id="KW-1185">Reference proteome</keyword>
<dbReference type="SUPFAM" id="SSF51905">
    <property type="entry name" value="FAD/NAD(P)-binding domain"/>
    <property type="match status" value="1"/>
</dbReference>
<dbReference type="Pfam" id="PF07992">
    <property type="entry name" value="Pyr_redox_2"/>
    <property type="match status" value="1"/>
</dbReference>
<dbReference type="KEGG" id="cart:PA27867_1894"/>
<dbReference type="InterPro" id="IPR023753">
    <property type="entry name" value="FAD/NAD-binding_dom"/>
</dbReference>
<organism evidence="6 7">
    <name type="scientific">Cryobacterium arcticum</name>
    <dbReference type="NCBI Taxonomy" id="670052"/>
    <lineage>
        <taxon>Bacteria</taxon>
        <taxon>Bacillati</taxon>
        <taxon>Actinomycetota</taxon>
        <taxon>Actinomycetes</taxon>
        <taxon>Micrococcales</taxon>
        <taxon>Microbacteriaceae</taxon>
        <taxon>Cryobacterium</taxon>
    </lineage>
</organism>
<dbReference type="Proteomes" id="UP000092582">
    <property type="component" value="Chromosome 1"/>
</dbReference>
<dbReference type="PRINTS" id="PR00469">
    <property type="entry name" value="PNDRDTASEII"/>
</dbReference>
<feature type="compositionally biased region" description="Basic and acidic residues" evidence="4">
    <location>
        <begin position="375"/>
        <end position="390"/>
    </location>
</feature>
<evidence type="ECO:0000313" key="7">
    <source>
        <dbReference type="Proteomes" id="UP000092582"/>
    </source>
</evidence>
<dbReference type="PRINTS" id="PR00368">
    <property type="entry name" value="FADPNR"/>
</dbReference>
<feature type="compositionally biased region" description="Low complexity" evidence="4">
    <location>
        <begin position="15"/>
        <end position="28"/>
    </location>
</feature>
<dbReference type="RefSeq" id="WP_084020934.1">
    <property type="nucleotide sequence ID" value="NZ_CP016282.1"/>
</dbReference>
<evidence type="ECO:0000256" key="1">
    <source>
        <dbReference type="ARBA" id="ARBA00022630"/>
    </source>
</evidence>
<dbReference type="Gene3D" id="3.50.50.60">
    <property type="entry name" value="FAD/NAD(P)-binding domain"/>
    <property type="match status" value="2"/>
</dbReference>
<evidence type="ECO:0000256" key="3">
    <source>
        <dbReference type="ARBA" id="ARBA00048132"/>
    </source>
</evidence>
<accession>A0A1B1BJQ4</accession>